<dbReference type="CDD" id="cd18785">
    <property type="entry name" value="SF2_C"/>
    <property type="match status" value="1"/>
</dbReference>
<dbReference type="InterPro" id="IPR027417">
    <property type="entry name" value="P-loop_NTPase"/>
</dbReference>
<evidence type="ECO:0000259" key="1">
    <source>
        <dbReference type="PROSITE" id="PS51192"/>
    </source>
</evidence>
<dbReference type="GO" id="GO:0004386">
    <property type="term" value="F:helicase activity"/>
    <property type="evidence" value="ECO:0007669"/>
    <property type="project" value="UniProtKB-KW"/>
</dbReference>
<evidence type="ECO:0000313" key="3">
    <source>
        <dbReference type="Proteomes" id="UP000297031"/>
    </source>
</evidence>
<dbReference type="EMBL" id="CP039393">
    <property type="protein sequence ID" value="QCD34818.1"/>
    <property type="molecule type" value="Genomic_DNA"/>
</dbReference>
<feature type="domain" description="Helicase ATP-binding" evidence="1">
    <location>
        <begin position="432"/>
        <end position="597"/>
    </location>
</feature>
<dbReference type="Gene3D" id="3.30.870.10">
    <property type="entry name" value="Endonuclease Chain A"/>
    <property type="match status" value="1"/>
</dbReference>
<dbReference type="Pfam" id="PF22548">
    <property type="entry name" value="AEP-TOTE"/>
    <property type="match status" value="1"/>
</dbReference>
<dbReference type="Pfam" id="PF04851">
    <property type="entry name" value="ResIII"/>
    <property type="match status" value="1"/>
</dbReference>
<keyword evidence="2" id="KW-0067">ATP-binding</keyword>
<dbReference type="GO" id="GO:0005829">
    <property type="term" value="C:cytosol"/>
    <property type="evidence" value="ECO:0007669"/>
    <property type="project" value="TreeGrafter"/>
</dbReference>
<accession>A0A4P7VNK2</accession>
<dbReference type="KEGG" id="mgod:E7746_02455"/>
<organism evidence="2 3">
    <name type="scientific">Muribaculum gordoncarteri</name>
    <dbReference type="NCBI Taxonomy" id="2530390"/>
    <lineage>
        <taxon>Bacteria</taxon>
        <taxon>Pseudomonadati</taxon>
        <taxon>Bacteroidota</taxon>
        <taxon>Bacteroidia</taxon>
        <taxon>Bacteroidales</taxon>
        <taxon>Muribaculaceae</taxon>
        <taxon>Muribaculum</taxon>
    </lineage>
</organism>
<dbReference type="Gene3D" id="3.40.50.300">
    <property type="entry name" value="P-loop containing nucleotide triphosphate hydrolases"/>
    <property type="match status" value="2"/>
</dbReference>
<dbReference type="OrthoDB" id="9759819at2"/>
<keyword evidence="2" id="KW-0347">Helicase</keyword>
<name>A0A4P7VNK2_9BACT</name>
<protein>
    <submittedName>
        <fullName evidence="2">Helicase</fullName>
    </submittedName>
</protein>
<keyword evidence="2" id="KW-0378">Hydrolase</keyword>
<keyword evidence="3" id="KW-1185">Reference proteome</keyword>
<dbReference type="PANTHER" id="PTHR47396:SF1">
    <property type="entry name" value="ATP-DEPENDENT HELICASE IRC3-RELATED"/>
    <property type="match status" value="1"/>
</dbReference>
<sequence length="936" mass="105993">MNESEYNELEKLRIENARLRALLAKHGIVVEESTSSVVSTLSLEEKVMLFRSLFQGREDVFARRWFSPTTGKSGYQPVCAREWNRQYCDKKKYKCAECPNREFQPLGYNDIYRHLEGKDPNGRDVVGVYAILEDSTCSFLCCDFDDKSCEHGYQDDVRAYVSVCREWGVPAYIERSRSGNGAHVWILFVEPIKAQTARRLGNAILTEAMEREGRMSFKSYDRFFPNQDLMPTGGFGNLVALPLQGRARKDGNSVFVDDDFIPFTDQWEYLQGMTKMTAAEVEKLVARYDREPLGELSKSSESAPWERPLPKPMNKADFPNSITIIRSSGIYIPTKDLSAKAINHLKRLAAFKNPEFYAKLGMRLPVYNLPRIISCSEITDEYLILPRGCEDSAMDFLRENNVDVEIQDKANPGMPITVEFNGQLYPEQEQAIVELARHRCGTLYATTAFGKTVTAAAMIARKEVNTLILVHTKALLDQWRERLSEYLITDFQPEEQPKGRGRRKKFQQFGALSSAENTLNGKIDIALLQSCINDNEVKPFVREYGVVIVDECHHAPAVNFERVLREVSARYVYGLTATPIRKDGHQPIIFMQCGEIRYTSDAKAQLSKQSFRRLLIPRFTSHRNLNADGSNYAQILDELTENESRNKLILDDVAANLAEGRTPIILTARTAHVDILTEQCRKICPNVIRLVGNDSAKAKREVMSRLNDIPANELLIIVATGKYVGEGFDLPRLDTLMLALPVSWKGLIAQYTGRLHRNYPGKNETRIYDYIDLRVPVCDSMYRKRLQGYKAVGYSIAVANEGLFAEPTTETIFDASDFEKPFHDDLASAKQSIVISTMRLRWNKTPRIIDLLAATTLRGISVTIAISETGHRETELQAMGFNIIHRPECKMQCAIIDQCIGWYGSVNLIGRSLADTNVIRMASSDLANALMDALRL</sequence>
<dbReference type="GO" id="GO:0016787">
    <property type="term" value="F:hydrolase activity"/>
    <property type="evidence" value="ECO:0007669"/>
    <property type="project" value="InterPro"/>
</dbReference>
<dbReference type="Proteomes" id="UP000297031">
    <property type="component" value="Chromosome"/>
</dbReference>
<dbReference type="AlphaFoldDB" id="A0A4P7VNK2"/>
<dbReference type="PANTHER" id="PTHR47396">
    <property type="entry name" value="TYPE I RESTRICTION ENZYME ECOKI R PROTEIN"/>
    <property type="match status" value="1"/>
</dbReference>
<dbReference type="PROSITE" id="PS51192">
    <property type="entry name" value="HELICASE_ATP_BIND_1"/>
    <property type="match status" value="1"/>
</dbReference>
<proteinExistence type="predicted"/>
<dbReference type="GO" id="GO:0003677">
    <property type="term" value="F:DNA binding"/>
    <property type="evidence" value="ECO:0007669"/>
    <property type="project" value="InterPro"/>
</dbReference>
<dbReference type="InterPro" id="IPR050742">
    <property type="entry name" value="Helicase_Restrict-Modif_Enz"/>
</dbReference>
<dbReference type="InterPro" id="IPR014001">
    <property type="entry name" value="Helicase_ATP-bd"/>
</dbReference>
<gene>
    <name evidence="2" type="ORF">E7746_02455</name>
</gene>
<dbReference type="InterPro" id="IPR006935">
    <property type="entry name" value="Helicase/UvrB_N"/>
</dbReference>
<dbReference type="SUPFAM" id="SSF56024">
    <property type="entry name" value="Phospholipase D/nuclease"/>
    <property type="match status" value="1"/>
</dbReference>
<evidence type="ECO:0000313" key="2">
    <source>
        <dbReference type="EMBL" id="QCD34818.1"/>
    </source>
</evidence>
<reference evidence="2 3" key="1">
    <citation type="submission" date="2019-02" db="EMBL/GenBank/DDBJ databases">
        <title>Isolation and identification of novel species under the genus Muribaculum.</title>
        <authorList>
            <person name="Miyake S."/>
            <person name="Ding Y."/>
            <person name="Low A."/>
            <person name="Soh M."/>
            <person name="Seedorf H."/>
        </authorList>
    </citation>
    <scope>NUCLEOTIDE SEQUENCE [LARGE SCALE GENOMIC DNA]</scope>
    <source>
        <strain evidence="2 3">TLL-A4</strain>
    </source>
</reference>
<dbReference type="CDD" id="cd17926">
    <property type="entry name" value="DEXHc_RE"/>
    <property type="match status" value="1"/>
</dbReference>
<dbReference type="RefSeq" id="WP_136409723.1">
    <property type="nucleotide sequence ID" value="NZ_CP039393.1"/>
</dbReference>
<dbReference type="GO" id="GO:0005524">
    <property type="term" value="F:ATP binding"/>
    <property type="evidence" value="ECO:0007669"/>
    <property type="project" value="InterPro"/>
</dbReference>
<dbReference type="CDD" id="cd09126">
    <property type="entry name" value="PLDc_C_DEXD_like"/>
    <property type="match status" value="1"/>
</dbReference>
<dbReference type="SMART" id="SM00487">
    <property type="entry name" value="DEXDc"/>
    <property type="match status" value="1"/>
</dbReference>
<dbReference type="InterPro" id="IPR054347">
    <property type="entry name" value="TOTE_primase"/>
</dbReference>
<keyword evidence="2" id="KW-0547">Nucleotide-binding</keyword>
<dbReference type="SUPFAM" id="SSF52540">
    <property type="entry name" value="P-loop containing nucleoside triphosphate hydrolases"/>
    <property type="match status" value="2"/>
</dbReference>